<organism evidence="8 9">
    <name type="scientific">Paraburkholderia phenazinium</name>
    <dbReference type="NCBI Taxonomy" id="60549"/>
    <lineage>
        <taxon>Bacteria</taxon>
        <taxon>Pseudomonadati</taxon>
        <taxon>Pseudomonadota</taxon>
        <taxon>Betaproteobacteria</taxon>
        <taxon>Burkholderiales</taxon>
        <taxon>Burkholderiaceae</taxon>
        <taxon>Paraburkholderia</taxon>
    </lineage>
</organism>
<evidence type="ECO:0000256" key="7">
    <source>
        <dbReference type="SAM" id="Phobius"/>
    </source>
</evidence>
<keyword evidence="5 7" id="KW-1133">Transmembrane helix</keyword>
<feature type="transmembrane region" description="Helical" evidence="7">
    <location>
        <begin position="51"/>
        <end position="75"/>
    </location>
</feature>
<dbReference type="OrthoDB" id="556585at2"/>
<comment type="subcellular location">
    <subcellularLocation>
        <location evidence="1">Cell membrane</location>
        <topology evidence="1">Multi-pass membrane protein</topology>
    </subcellularLocation>
</comment>
<dbReference type="InterPro" id="IPR003370">
    <property type="entry name" value="Chromate_transpt"/>
</dbReference>
<evidence type="ECO:0000256" key="3">
    <source>
        <dbReference type="ARBA" id="ARBA00022475"/>
    </source>
</evidence>
<evidence type="ECO:0000313" key="8">
    <source>
        <dbReference type="EMBL" id="SDH58198.1"/>
    </source>
</evidence>
<accession>A0A1G8DKP6</accession>
<dbReference type="Proteomes" id="UP000199706">
    <property type="component" value="Unassembled WGS sequence"/>
</dbReference>
<evidence type="ECO:0000256" key="4">
    <source>
        <dbReference type="ARBA" id="ARBA00022692"/>
    </source>
</evidence>
<protein>
    <submittedName>
        <fullName evidence="8">Chromate transporter</fullName>
    </submittedName>
</protein>
<dbReference type="GO" id="GO:0015109">
    <property type="term" value="F:chromate transmembrane transporter activity"/>
    <property type="evidence" value="ECO:0007669"/>
    <property type="project" value="InterPro"/>
</dbReference>
<dbReference type="EMBL" id="FNCJ01000011">
    <property type="protein sequence ID" value="SDH58198.1"/>
    <property type="molecule type" value="Genomic_DNA"/>
</dbReference>
<evidence type="ECO:0000256" key="5">
    <source>
        <dbReference type="ARBA" id="ARBA00022989"/>
    </source>
</evidence>
<reference evidence="8 9" key="1">
    <citation type="submission" date="2016-10" db="EMBL/GenBank/DDBJ databases">
        <authorList>
            <person name="de Groot N.N."/>
        </authorList>
    </citation>
    <scope>NUCLEOTIDE SEQUENCE [LARGE SCALE GENOMIC DNA]</scope>
    <source>
        <strain evidence="8 9">LMG 2247</strain>
    </source>
</reference>
<dbReference type="RefSeq" id="WP_090686858.1">
    <property type="nucleotide sequence ID" value="NZ_FNCJ01000011.1"/>
</dbReference>
<sequence length="181" mass="19159">MSNVRVSLLRLGLTFVLYANLTFGGGSATVATIRRAIVDRNRWLPEEDFSHVFAIARLTPGTNLLAFCCGIGWLLRGWWGAVITLLAASIPCAVITATVMATIDVLARNALFTAGLRGAMATAVGVTAVTCWTIVKPNVSRATQWRVLAVAAAALVAQAAIPPFYVLLAAGAVGFLFPRKT</sequence>
<dbReference type="PANTHER" id="PTHR43663:SF1">
    <property type="entry name" value="CHROMATE TRANSPORTER"/>
    <property type="match status" value="1"/>
</dbReference>
<evidence type="ECO:0000313" key="9">
    <source>
        <dbReference type="Proteomes" id="UP000199706"/>
    </source>
</evidence>
<dbReference type="GO" id="GO:0005886">
    <property type="term" value="C:plasma membrane"/>
    <property type="evidence" value="ECO:0007669"/>
    <property type="project" value="UniProtKB-SubCell"/>
</dbReference>
<dbReference type="PANTHER" id="PTHR43663">
    <property type="entry name" value="CHROMATE TRANSPORT PROTEIN-RELATED"/>
    <property type="match status" value="1"/>
</dbReference>
<dbReference type="AlphaFoldDB" id="A0A1G8DKP6"/>
<keyword evidence="6 7" id="KW-0472">Membrane</keyword>
<dbReference type="InterPro" id="IPR052518">
    <property type="entry name" value="CHR_Transporter"/>
</dbReference>
<gene>
    <name evidence="8" type="ORF">SAMN05216466_11164</name>
</gene>
<evidence type="ECO:0000256" key="1">
    <source>
        <dbReference type="ARBA" id="ARBA00004651"/>
    </source>
</evidence>
<keyword evidence="4 7" id="KW-0812">Transmembrane</keyword>
<evidence type="ECO:0000256" key="6">
    <source>
        <dbReference type="ARBA" id="ARBA00023136"/>
    </source>
</evidence>
<name>A0A1G8DKP6_9BURK</name>
<dbReference type="Pfam" id="PF02417">
    <property type="entry name" value="Chromate_transp"/>
    <property type="match status" value="1"/>
</dbReference>
<keyword evidence="3" id="KW-1003">Cell membrane</keyword>
<feature type="transmembrane region" description="Helical" evidence="7">
    <location>
        <begin position="82"/>
        <end position="103"/>
    </location>
</feature>
<comment type="similarity">
    <text evidence="2">Belongs to the chromate ion transporter (CHR) (TC 2.A.51) family.</text>
</comment>
<feature type="transmembrane region" description="Helical" evidence="7">
    <location>
        <begin position="147"/>
        <end position="177"/>
    </location>
</feature>
<evidence type="ECO:0000256" key="2">
    <source>
        <dbReference type="ARBA" id="ARBA00005262"/>
    </source>
</evidence>
<feature type="transmembrane region" description="Helical" evidence="7">
    <location>
        <begin position="115"/>
        <end position="135"/>
    </location>
</feature>
<proteinExistence type="inferred from homology"/>